<evidence type="ECO:0000256" key="9">
    <source>
        <dbReference type="SAM" id="Phobius"/>
    </source>
</evidence>
<feature type="transmembrane region" description="Helical" evidence="9">
    <location>
        <begin position="139"/>
        <end position="168"/>
    </location>
</feature>
<keyword evidence="5" id="KW-0547">Nucleotide-binding</keyword>
<feature type="transmembrane region" description="Helical" evidence="9">
    <location>
        <begin position="43"/>
        <end position="63"/>
    </location>
</feature>
<dbReference type="Pfam" id="PF07730">
    <property type="entry name" value="HisKA_3"/>
    <property type="match status" value="1"/>
</dbReference>
<name>A0A4Q5MZJ4_9MICO</name>
<evidence type="ECO:0000256" key="4">
    <source>
        <dbReference type="ARBA" id="ARBA00022679"/>
    </source>
</evidence>
<evidence type="ECO:0000256" key="1">
    <source>
        <dbReference type="ARBA" id="ARBA00000085"/>
    </source>
</evidence>
<dbReference type="RefSeq" id="WP_130102348.1">
    <property type="nucleotide sequence ID" value="NZ_SDWW01000018.1"/>
</dbReference>
<dbReference type="PANTHER" id="PTHR24421">
    <property type="entry name" value="NITRATE/NITRITE SENSOR PROTEIN NARX-RELATED"/>
    <property type="match status" value="1"/>
</dbReference>
<dbReference type="Gene3D" id="3.30.565.10">
    <property type="entry name" value="Histidine kinase-like ATPase, C-terminal domain"/>
    <property type="match status" value="1"/>
</dbReference>
<dbReference type="AlphaFoldDB" id="A0A4Q5MZJ4"/>
<dbReference type="SUPFAM" id="SSF55874">
    <property type="entry name" value="ATPase domain of HSP90 chaperone/DNA topoisomerase II/histidine kinase"/>
    <property type="match status" value="1"/>
</dbReference>
<evidence type="ECO:0000256" key="7">
    <source>
        <dbReference type="ARBA" id="ARBA00022840"/>
    </source>
</evidence>
<evidence type="ECO:0000313" key="14">
    <source>
        <dbReference type="Proteomes" id="UP000293764"/>
    </source>
</evidence>
<dbReference type="InterPro" id="IPR050482">
    <property type="entry name" value="Sensor_HK_TwoCompSys"/>
</dbReference>
<evidence type="ECO:0000256" key="8">
    <source>
        <dbReference type="ARBA" id="ARBA00023012"/>
    </source>
</evidence>
<organism evidence="13 14">
    <name type="scientific">Pengzhenrongella frigida</name>
    <dbReference type="NCBI Taxonomy" id="1259133"/>
    <lineage>
        <taxon>Bacteria</taxon>
        <taxon>Bacillati</taxon>
        <taxon>Actinomycetota</taxon>
        <taxon>Actinomycetes</taxon>
        <taxon>Micrococcales</taxon>
        <taxon>Pengzhenrongella</taxon>
    </lineage>
</organism>
<dbReference type="InterPro" id="IPR036890">
    <property type="entry name" value="HATPase_C_sf"/>
</dbReference>
<feature type="domain" description="Signal transduction histidine kinase subgroup 3 dimerisation and phosphoacceptor" evidence="11">
    <location>
        <begin position="259"/>
        <end position="322"/>
    </location>
</feature>
<dbReference type="Pfam" id="PF13796">
    <property type="entry name" value="Sensor"/>
    <property type="match status" value="1"/>
</dbReference>
<feature type="transmembrane region" description="Helical" evidence="9">
    <location>
        <begin position="69"/>
        <end position="90"/>
    </location>
</feature>
<dbReference type="Pfam" id="PF02518">
    <property type="entry name" value="HATPase_c"/>
    <property type="match status" value="1"/>
</dbReference>
<keyword evidence="9" id="KW-1133">Transmembrane helix</keyword>
<dbReference type="EC" id="2.7.13.3" evidence="2"/>
<evidence type="ECO:0000256" key="3">
    <source>
        <dbReference type="ARBA" id="ARBA00022553"/>
    </source>
</evidence>
<dbReference type="OrthoDB" id="5242012at2"/>
<evidence type="ECO:0000259" key="10">
    <source>
        <dbReference type="Pfam" id="PF02518"/>
    </source>
</evidence>
<feature type="domain" description="Putative sensor" evidence="12">
    <location>
        <begin position="44"/>
        <end position="228"/>
    </location>
</feature>
<feature type="domain" description="Histidine kinase/HSP90-like ATPase" evidence="10">
    <location>
        <begin position="362"/>
        <end position="451"/>
    </location>
</feature>
<dbReference type="InterPro" id="IPR025828">
    <property type="entry name" value="Put_sensor_dom"/>
</dbReference>
<keyword evidence="8" id="KW-0902">Two-component regulatory system</keyword>
<evidence type="ECO:0000313" key="13">
    <source>
        <dbReference type="EMBL" id="RYV51282.1"/>
    </source>
</evidence>
<sequence length="452" mass="47597">MNQNPTAALPGATLSPAAPDPLAVAPVSAPATSVLAQLGRDTVFLLVSLPVALVSFTVLVTGLSLAAGLLITVIGIPVAVATLAAASALATGERWRLERRGSPLTPPRPPRPRRRDRGLRGMLALLTERDRWAEVLHGISLLALALLTWSVAVTWWAGTLGGVTYWFWSRWLPTSTPDDANVTLVELLNLPITESQLNLLFGILFAVTLVPVLRGCANLHVLWAQTLLTVTSRRSLTLQVEDLTARRVAAASAEAQSLRRFERDLHDGPQQRLVRLGMDLSVAERRLDRDPAAARELLGQARIQAAEALAELRALSRGIAPPILADRGLEAALAAIAARSASPTTLDVDLGAGARPTAAIENAAYFVVCEALTNTAKHASATSISVRIHATTTPSGTRVLRVEVEDDGVGGADLAKGHGLAGLSDRVAGLDGTLTVDSPAGGPTRLRAELPC</sequence>
<dbReference type="InterPro" id="IPR003594">
    <property type="entry name" value="HATPase_dom"/>
</dbReference>
<keyword evidence="14" id="KW-1185">Reference proteome</keyword>
<reference evidence="13 14" key="1">
    <citation type="submission" date="2019-01" db="EMBL/GenBank/DDBJ databases">
        <title>Novel species of Cellulomonas.</title>
        <authorList>
            <person name="Liu Q."/>
            <person name="Xin Y.-H."/>
        </authorList>
    </citation>
    <scope>NUCLEOTIDE SEQUENCE [LARGE SCALE GENOMIC DNA]</scope>
    <source>
        <strain evidence="13 14">HLT2-17</strain>
    </source>
</reference>
<proteinExistence type="predicted"/>
<gene>
    <name evidence="13" type="ORF">EUA98_09005</name>
</gene>
<dbReference type="PANTHER" id="PTHR24421:SF10">
    <property type="entry name" value="NITRATE_NITRITE SENSOR PROTEIN NARQ"/>
    <property type="match status" value="1"/>
</dbReference>
<evidence type="ECO:0000256" key="5">
    <source>
        <dbReference type="ARBA" id="ARBA00022741"/>
    </source>
</evidence>
<dbReference type="EMBL" id="SDWW01000018">
    <property type="protein sequence ID" value="RYV51282.1"/>
    <property type="molecule type" value="Genomic_DNA"/>
</dbReference>
<dbReference type="GO" id="GO:0046983">
    <property type="term" value="F:protein dimerization activity"/>
    <property type="evidence" value="ECO:0007669"/>
    <property type="project" value="InterPro"/>
</dbReference>
<keyword evidence="3" id="KW-0597">Phosphoprotein</keyword>
<evidence type="ECO:0000259" key="12">
    <source>
        <dbReference type="Pfam" id="PF13796"/>
    </source>
</evidence>
<dbReference type="Proteomes" id="UP000293764">
    <property type="component" value="Unassembled WGS sequence"/>
</dbReference>
<keyword evidence="9" id="KW-0472">Membrane</keyword>
<keyword evidence="7" id="KW-0067">ATP-binding</keyword>
<keyword evidence="6 13" id="KW-0418">Kinase</keyword>
<dbReference type="Gene3D" id="1.20.5.1930">
    <property type="match status" value="1"/>
</dbReference>
<comment type="catalytic activity">
    <reaction evidence="1">
        <text>ATP + protein L-histidine = ADP + protein N-phospho-L-histidine.</text>
        <dbReference type="EC" id="2.7.13.3"/>
    </reaction>
</comment>
<keyword evidence="4" id="KW-0808">Transferase</keyword>
<evidence type="ECO:0000256" key="6">
    <source>
        <dbReference type="ARBA" id="ARBA00022777"/>
    </source>
</evidence>
<keyword evidence="9" id="KW-0812">Transmembrane</keyword>
<comment type="caution">
    <text evidence="13">The sequence shown here is derived from an EMBL/GenBank/DDBJ whole genome shotgun (WGS) entry which is preliminary data.</text>
</comment>
<dbReference type="GO" id="GO:0000155">
    <property type="term" value="F:phosphorelay sensor kinase activity"/>
    <property type="evidence" value="ECO:0007669"/>
    <property type="project" value="InterPro"/>
</dbReference>
<accession>A0A4Q5MZJ4</accession>
<dbReference type="GO" id="GO:0016020">
    <property type="term" value="C:membrane"/>
    <property type="evidence" value="ECO:0007669"/>
    <property type="project" value="InterPro"/>
</dbReference>
<evidence type="ECO:0000256" key="2">
    <source>
        <dbReference type="ARBA" id="ARBA00012438"/>
    </source>
</evidence>
<evidence type="ECO:0000259" key="11">
    <source>
        <dbReference type="Pfam" id="PF07730"/>
    </source>
</evidence>
<dbReference type="CDD" id="cd16917">
    <property type="entry name" value="HATPase_UhpB-NarQ-NarX-like"/>
    <property type="match status" value="1"/>
</dbReference>
<dbReference type="InterPro" id="IPR011712">
    <property type="entry name" value="Sig_transdc_His_kin_sub3_dim/P"/>
</dbReference>
<protein>
    <recommendedName>
        <fullName evidence="2">histidine kinase</fullName>
        <ecNumber evidence="2">2.7.13.3</ecNumber>
    </recommendedName>
</protein>
<dbReference type="GO" id="GO:0005524">
    <property type="term" value="F:ATP binding"/>
    <property type="evidence" value="ECO:0007669"/>
    <property type="project" value="UniProtKB-KW"/>
</dbReference>